<dbReference type="AlphaFoldDB" id="A0A382CFQ6"/>
<reference evidence="1" key="1">
    <citation type="submission" date="2018-05" db="EMBL/GenBank/DDBJ databases">
        <authorList>
            <person name="Lanie J.A."/>
            <person name="Ng W.-L."/>
            <person name="Kazmierczak K.M."/>
            <person name="Andrzejewski T.M."/>
            <person name="Davidsen T.M."/>
            <person name="Wayne K.J."/>
            <person name="Tettelin H."/>
            <person name="Glass J.I."/>
            <person name="Rusch D."/>
            <person name="Podicherti R."/>
            <person name="Tsui H.-C.T."/>
            <person name="Winkler M.E."/>
        </authorList>
    </citation>
    <scope>NUCLEOTIDE SEQUENCE</scope>
</reference>
<gene>
    <name evidence="1" type="ORF">METZ01_LOCUS177513</name>
</gene>
<dbReference type="EMBL" id="UINC01034193">
    <property type="protein sequence ID" value="SVB24659.1"/>
    <property type="molecule type" value="Genomic_DNA"/>
</dbReference>
<accession>A0A382CFQ6</accession>
<name>A0A382CFQ6_9ZZZZ</name>
<sequence>MFTRHNYYMILSLALLLSFCSSETNQSKSTDRTVTNADAQKEGDLKELNNQIRREKFDQVLPQAMKKNKIDMWIHVMRIAIPDAFGAEELGSTSGVFVFTDRGGDRIERAVLGRRWGSTHRERGDRDTSVEDSGSYDIIRNPIRVQEPVGNPMIEYDFRFKGLKEFVEARDPKLIAVNFKLNLGQWETYTDFGGAKDGLSHTDYLLLTAELGNKYANRLVSSEYVMMDYIIGMVPSEIQLLKKIFRDRVEHAKKAFDAIVPGVTKNREVGITLFSRRSTGISQRGRSKGWENSVIQGGDIVAAPSQGMYAYVLREGETEPPPEIKKLWSMYLKIDKILAETIKAGRTPREIIQIYKRKFEEEGIIVRDNQLHMVQPKNNFPVYSLGFNPEKTHLSIDAHGMMKGARERPNENLLGPRIGSLGPDWTKDIPIPSNHHFVLEYFFYMPSFTSNEHEDQYLFFWDHEQAIATESGVEYLYPPQKNLILIR</sequence>
<protein>
    <recommendedName>
        <fullName evidence="2">Peptidase M24 domain-containing protein</fullName>
    </recommendedName>
</protein>
<dbReference type="SUPFAM" id="SSF55920">
    <property type="entry name" value="Creatinase/aminopeptidase"/>
    <property type="match status" value="1"/>
</dbReference>
<evidence type="ECO:0000313" key="1">
    <source>
        <dbReference type="EMBL" id="SVB24659.1"/>
    </source>
</evidence>
<organism evidence="1">
    <name type="scientific">marine metagenome</name>
    <dbReference type="NCBI Taxonomy" id="408172"/>
    <lineage>
        <taxon>unclassified sequences</taxon>
        <taxon>metagenomes</taxon>
        <taxon>ecological metagenomes</taxon>
    </lineage>
</organism>
<proteinExistence type="predicted"/>
<evidence type="ECO:0008006" key="2">
    <source>
        <dbReference type="Google" id="ProtNLM"/>
    </source>
</evidence>
<dbReference type="InterPro" id="IPR036005">
    <property type="entry name" value="Creatinase/aminopeptidase-like"/>
</dbReference>